<feature type="region of interest" description="Disordered" evidence="8">
    <location>
        <begin position="177"/>
        <end position="217"/>
    </location>
</feature>
<dbReference type="InterPro" id="IPR004358">
    <property type="entry name" value="Sig_transdc_His_kin-like_C"/>
</dbReference>
<evidence type="ECO:0000256" key="7">
    <source>
        <dbReference type="ARBA" id="ARBA00023012"/>
    </source>
</evidence>
<dbReference type="CDD" id="cd00082">
    <property type="entry name" value="HisKA"/>
    <property type="match status" value="1"/>
</dbReference>
<dbReference type="PRINTS" id="PR00344">
    <property type="entry name" value="BCTRLSENSOR"/>
</dbReference>
<evidence type="ECO:0000256" key="4">
    <source>
        <dbReference type="ARBA" id="ARBA00022553"/>
    </source>
</evidence>
<reference evidence="12" key="1">
    <citation type="journal article" date="2019" name="Int. J. Syst. Evol. Microbiol.">
        <title>The Global Catalogue of Microorganisms (GCM) 10K type strain sequencing project: providing services to taxonomists for standard genome sequencing and annotation.</title>
        <authorList>
            <consortium name="The Broad Institute Genomics Platform"/>
            <consortium name="The Broad Institute Genome Sequencing Center for Infectious Disease"/>
            <person name="Wu L."/>
            <person name="Ma J."/>
        </authorList>
    </citation>
    <scope>NUCLEOTIDE SEQUENCE [LARGE SCALE GENOMIC DNA]</scope>
    <source>
        <strain evidence="12">JCM 9918</strain>
    </source>
</reference>
<dbReference type="InterPro" id="IPR005467">
    <property type="entry name" value="His_kinase_dom"/>
</dbReference>
<name>A0ABW1BK28_9ACTN</name>
<sequence>MRPWPSWRLVWCFLVLTVFGVLAADVRCCAALGDRLRDRTDEQLVQTHRFRLDALREGLGLFPTQDGSAALLTDGRGGVRASAGPRDVVEGLPTGGAEMREQAGLGRAVATGTHDVRAVIDRLPDGTYLVTGRSTAADESAVRTITARQIAFSVALVATLCGGVLWVRRRSLAMARETAGEDRDPADPPGSPDHPDNPDHPDSAETPASAGSARVTADAGGVVRSGAVTDPGTAVVAGGVGASRESREAGEATTCCSDESSRLRDLVGAASHELRTPLTTITGYAQLARIGGLEDPRRLDEAMGQVQSEMQRVTRLVEDMLLLARAERGGILEQEPVDLTELCERAVDRAQPADARHTLRCVTDSSPHLVLGDTQRLGQVIDSLLANVLAHTPARSSAELRLRREGRRHVIDVVDDGPGIPAGVRQRVFEPFFRGPAGTARTATLADVRPGHGLGLSVAAAVVTAHGGSIRLEPSERGAWFRVVLPPLTGAPGQEETAAREPSPRTPGRSGPGAGDRPAPC</sequence>
<proteinExistence type="predicted"/>
<dbReference type="Pfam" id="PF02518">
    <property type="entry name" value="HATPase_c"/>
    <property type="match status" value="1"/>
</dbReference>
<dbReference type="SUPFAM" id="SSF55874">
    <property type="entry name" value="ATPase domain of HSP90 chaperone/DNA topoisomerase II/histidine kinase"/>
    <property type="match status" value="1"/>
</dbReference>
<dbReference type="SMART" id="SM00388">
    <property type="entry name" value="HisKA"/>
    <property type="match status" value="1"/>
</dbReference>
<evidence type="ECO:0000313" key="11">
    <source>
        <dbReference type="EMBL" id="MFC5812800.1"/>
    </source>
</evidence>
<dbReference type="PANTHER" id="PTHR43711:SF28">
    <property type="entry name" value="SENSOR HISTIDINE KINASE YXDK"/>
    <property type="match status" value="1"/>
</dbReference>
<organism evidence="11 12">
    <name type="scientific">Streptomyces heilongjiangensis</name>
    <dbReference type="NCBI Taxonomy" id="945052"/>
    <lineage>
        <taxon>Bacteria</taxon>
        <taxon>Bacillati</taxon>
        <taxon>Actinomycetota</taxon>
        <taxon>Actinomycetes</taxon>
        <taxon>Kitasatosporales</taxon>
        <taxon>Streptomycetaceae</taxon>
        <taxon>Streptomyces</taxon>
    </lineage>
</organism>
<dbReference type="EMBL" id="JBHSNZ010000042">
    <property type="protein sequence ID" value="MFC5812800.1"/>
    <property type="molecule type" value="Genomic_DNA"/>
</dbReference>
<dbReference type="SUPFAM" id="SSF47384">
    <property type="entry name" value="Homodimeric domain of signal transducing histidine kinase"/>
    <property type="match status" value="1"/>
</dbReference>
<dbReference type="InterPro" id="IPR036097">
    <property type="entry name" value="HisK_dim/P_sf"/>
</dbReference>
<dbReference type="Gene3D" id="1.10.287.130">
    <property type="match status" value="1"/>
</dbReference>
<dbReference type="Gene3D" id="3.30.565.10">
    <property type="entry name" value="Histidine kinase-like ATPase, C-terminal domain"/>
    <property type="match status" value="1"/>
</dbReference>
<comment type="catalytic activity">
    <reaction evidence="1">
        <text>ATP + protein L-histidine = ADP + protein N-phospho-L-histidine.</text>
        <dbReference type="EC" id="2.7.13.3"/>
    </reaction>
</comment>
<feature type="transmembrane region" description="Helical" evidence="9">
    <location>
        <begin position="150"/>
        <end position="167"/>
    </location>
</feature>
<dbReference type="InterPro" id="IPR003594">
    <property type="entry name" value="HATPase_dom"/>
</dbReference>
<feature type="domain" description="Histidine kinase" evidence="10">
    <location>
        <begin position="269"/>
        <end position="489"/>
    </location>
</feature>
<keyword evidence="9" id="KW-0812">Transmembrane</keyword>
<dbReference type="InterPro" id="IPR003661">
    <property type="entry name" value="HisK_dim/P_dom"/>
</dbReference>
<evidence type="ECO:0000256" key="9">
    <source>
        <dbReference type="SAM" id="Phobius"/>
    </source>
</evidence>
<comment type="subcellular location">
    <subcellularLocation>
        <location evidence="2">Cell membrane</location>
    </subcellularLocation>
</comment>
<keyword evidence="9" id="KW-0472">Membrane</keyword>
<dbReference type="SMART" id="SM00387">
    <property type="entry name" value="HATPase_c"/>
    <property type="match status" value="1"/>
</dbReference>
<evidence type="ECO:0000256" key="6">
    <source>
        <dbReference type="ARBA" id="ARBA00022777"/>
    </source>
</evidence>
<dbReference type="RefSeq" id="WP_272172755.1">
    <property type="nucleotide sequence ID" value="NZ_JAQOSL010000064.1"/>
</dbReference>
<evidence type="ECO:0000259" key="10">
    <source>
        <dbReference type="PROSITE" id="PS50109"/>
    </source>
</evidence>
<keyword evidence="7" id="KW-0902">Two-component regulatory system</keyword>
<accession>A0ABW1BK28</accession>
<dbReference type="Proteomes" id="UP001596112">
    <property type="component" value="Unassembled WGS sequence"/>
</dbReference>
<dbReference type="PANTHER" id="PTHR43711">
    <property type="entry name" value="TWO-COMPONENT HISTIDINE KINASE"/>
    <property type="match status" value="1"/>
</dbReference>
<dbReference type="InterPro" id="IPR050736">
    <property type="entry name" value="Sensor_HK_Regulatory"/>
</dbReference>
<keyword evidence="12" id="KW-1185">Reference proteome</keyword>
<dbReference type="CDD" id="cd00075">
    <property type="entry name" value="HATPase"/>
    <property type="match status" value="1"/>
</dbReference>
<evidence type="ECO:0000313" key="12">
    <source>
        <dbReference type="Proteomes" id="UP001596112"/>
    </source>
</evidence>
<protein>
    <recommendedName>
        <fullName evidence="3">histidine kinase</fullName>
        <ecNumber evidence="3">2.7.13.3</ecNumber>
    </recommendedName>
</protein>
<comment type="caution">
    <text evidence="11">The sequence shown here is derived from an EMBL/GenBank/DDBJ whole genome shotgun (WGS) entry which is preliminary data.</text>
</comment>
<evidence type="ECO:0000256" key="2">
    <source>
        <dbReference type="ARBA" id="ARBA00004236"/>
    </source>
</evidence>
<evidence type="ECO:0000256" key="3">
    <source>
        <dbReference type="ARBA" id="ARBA00012438"/>
    </source>
</evidence>
<keyword evidence="6 11" id="KW-0418">Kinase</keyword>
<feature type="region of interest" description="Disordered" evidence="8">
    <location>
        <begin position="487"/>
        <end position="521"/>
    </location>
</feature>
<keyword evidence="9" id="KW-1133">Transmembrane helix</keyword>
<feature type="compositionally biased region" description="Basic and acidic residues" evidence="8">
    <location>
        <begin position="193"/>
        <end position="203"/>
    </location>
</feature>
<keyword evidence="4" id="KW-0597">Phosphoprotein</keyword>
<keyword evidence="5" id="KW-0808">Transferase</keyword>
<evidence type="ECO:0000256" key="5">
    <source>
        <dbReference type="ARBA" id="ARBA00022679"/>
    </source>
</evidence>
<evidence type="ECO:0000256" key="1">
    <source>
        <dbReference type="ARBA" id="ARBA00000085"/>
    </source>
</evidence>
<dbReference type="InterPro" id="IPR036890">
    <property type="entry name" value="HATPase_C_sf"/>
</dbReference>
<dbReference type="GO" id="GO:0016301">
    <property type="term" value="F:kinase activity"/>
    <property type="evidence" value="ECO:0007669"/>
    <property type="project" value="UniProtKB-KW"/>
</dbReference>
<dbReference type="Pfam" id="PF00512">
    <property type="entry name" value="HisKA"/>
    <property type="match status" value="1"/>
</dbReference>
<evidence type="ECO:0000256" key="8">
    <source>
        <dbReference type="SAM" id="MobiDB-lite"/>
    </source>
</evidence>
<dbReference type="EC" id="2.7.13.3" evidence="3"/>
<dbReference type="PROSITE" id="PS50109">
    <property type="entry name" value="HIS_KIN"/>
    <property type="match status" value="1"/>
</dbReference>
<gene>
    <name evidence="11" type="ORF">ACFQGO_35740</name>
</gene>